<dbReference type="SUPFAM" id="SSF52047">
    <property type="entry name" value="RNI-like"/>
    <property type="match status" value="1"/>
</dbReference>
<dbReference type="HOGENOM" id="CLU_024649_1_0_1"/>
<evidence type="ECO:0000313" key="2">
    <source>
        <dbReference type="Proteomes" id="UP000053257"/>
    </source>
</evidence>
<dbReference type="Proteomes" id="UP000053257">
    <property type="component" value="Unassembled WGS sequence"/>
</dbReference>
<sequence>MTIATNYIKRFNTGLLGGPLKKQQCTPLELLPGEILLEIADYLSSRADKLCLGMTSRIIYPKVLATLYASVKLRGFAQCMDTLGMLRNTPDVARHVQELELEPDFISEARGAGYEESAVRCAQVSQLVAEVARNMDALKSFSWNAVAGVPQEIMWSELRKWCPNLKNLGASFVHLMPSPKTELFAFNDLEGFTAFFSQTYYLAGYDMSDRENAVIYDRMWDMLIRRSPNLKSISIQGEWDEPIYAARLLDGNWPNLRKLSLTPVWFHQHIHEGSQDLVGFLERHPAIEELTLTHTRLDLSQMAPTALPNLRVFNGRLEHLRELGIRNEPLNALGLQNPSTQISSSPLSKTLDTLILPDAMALRELTPIAISSILSGLRSLSSLSISFSLESGYDSNGVLRTLVSSCPQLTHLNLTCTHRPSFYLEALSRMLRSLTKLRTLSVAMVKVPGEESMQTGAIRIALSNPRLTRFQIAFLPANSTIRRSYAPPRPIEQGKYFPVCDDHGIPVILVAWETWYRFGGFGARMTRRSVCELRPSGHPDAVRKGWRQLIFEKSPAGEEARLLVFSSWLLILAMWGILRGVVSGVNDTLPRSTPRTITASE</sequence>
<gene>
    <name evidence="1" type="ORF">PHLGIDRAFT_88222</name>
</gene>
<reference evidence="1 2" key="1">
    <citation type="journal article" date="2014" name="PLoS Genet.">
        <title>Analysis of the Phlebiopsis gigantea genome, transcriptome and secretome provides insight into its pioneer colonization strategies of wood.</title>
        <authorList>
            <person name="Hori C."/>
            <person name="Ishida T."/>
            <person name="Igarashi K."/>
            <person name="Samejima M."/>
            <person name="Suzuki H."/>
            <person name="Master E."/>
            <person name="Ferreira P."/>
            <person name="Ruiz-Duenas F.J."/>
            <person name="Held B."/>
            <person name="Canessa P."/>
            <person name="Larrondo L.F."/>
            <person name="Schmoll M."/>
            <person name="Druzhinina I.S."/>
            <person name="Kubicek C.P."/>
            <person name="Gaskell J.A."/>
            <person name="Kersten P."/>
            <person name="St John F."/>
            <person name="Glasner J."/>
            <person name="Sabat G."/>
            <person name="Splinter BonDurant S."/>
            <person name="Syed K."/>
            <person name="Yadav J."/>
            <person name="Mgbeahuruike A.C."/>
            <person name="Kovalchuk A."/>
            <person name="Asiegbu F.O."/>
            <person name="Lackner G."/>
            <person name="Hoffmeister D."/>
            <person name="Rencoret J."/>
            <person name="Gutierrez A."/>
            <person name="Sun H."/>
            <person name="Lindquist E."/>
            <person name="Barry K."/>
            <person name="Riley R."/>
            <person name="Grigoriev I.V."/>
            <person name="Henrissat B."/>
            <person name="Kues U."/>
            <person name="Berka R.M."/>
            <person name="Martinez A.T."/>
            <person name="Covert S.F."/>
            <person name="Blanchette R.A."/>
            <person name="Cullen D."/>
        </authorList>
    </citation>
    <scope>NUCLEOTIDE SEQUENCE [LARGE SCALE GENOMIC DNA]</scope>
    <source>
        <strain evidence="1 2">11061_1 CR5-6</strain>
    </source>
</reference>
<dbReference type="Gene3D" id="3.80.10.10">
    <property type="entry name" value="Ribonuclease Inhibitor"/>
    <property type="match status" value="1"/>
</dbReference>
<protein>
    <submittedName>
        <fullName evidence="1">Uncharacterized protein</fullName>
    </submittedName>
</protein>
<dbReference type="OrthoDB" id="2870744at2759"/>
<keyword evidence="2" id="KW-1185">Reference proteome</keyword>
<dbReference type="EMBL" id="KN840480">
    <property type="protein sequence ID" value="KIP08414.1"/>
    <property type="molecule type" value="Genomic_DNA"/>
</dbReference>
<organism evidence="1 2">
    <name type="scientific">Phlebiopsis gigantea (strain 11061_1 CR5-6)</name>
    <name type="common">White-rot fungus</name>
    <name type="synonym">Peniophora gigantea</name>
    <dbReference type="NCBI Taxonomy" id="745531"/>
    <lineage>
        <taxon>Eukaryota</taxon>
        <taxon>Fungi</taxon>
        <taxon>Dikarya</taxon>
        <taxon>Basidiomycota</taxon>
        <taxon>Agaricomycotina</taxon>
        <taxon>Agaricomycetes</taxon>
        <taxon>Polyporales</taxon>
        <taxon>Phanerochaetaceae</taxon>
        <taxon>Phlebiopsis</taxon>
    </lineage>
</organism>
<accession>A0A0C3NT56</accession>
<name>A0A0C3NT56_PHLG1</name>
<dbReference type="STRING" id="745531.A0A0C3NT56"/>
<dbReference type="InterPro" id="IPR032675">
    <property type="entry name" value="LRR_dom_sf"/>
</dbReference>
<proteinExistence type="predicted"/>
<evidence type="ECO:0000313" key="1">
    <source>
        <dbReference type="EMBL" id="KIP08414.1"/>
    </source>
</evidence>
<dbReference type="AlphaFoldDB" id="A0A0C3NT56"/>